<dbReference type="InterPro" id="IPR017871">
    <property type="entry name" value="ABC_transporter-like_CS"/>
</dbReference>
<dbReference type="InterPro" id="IPR003439">
    <property type="entry name" value="ABC_transporter-like_ATP-bd"/>
</dbReference>
<comment type="similarity">
    <text evidence="2">Belongs to the ABC transporter superfamily.</text>
</comment>
<dbReference type="Pfam" id="PF00005">
    <property type="entry name" value="ABC_tran"/>
    <property type="match status" value="1"/>
</dbReference>
<dbReference type="CDD" id="cd03225">
    <property type="entry name" value="ABC_cobalt_CbiO_domain1"/>
    <property type="match status" value="1"/>
</dbReference>
<dbReference type="OrthoDB" id="9809450at2"/>
<feature type="domain" description="ABC transporter" evidence="9">
    <location>
        <begin position="4"/>
        <end position="245"/>
    </location>
</feature>
<dbReference type="SMART" id="SM00382">
    <property type="entry name" value="AAA"/>
    <property type="match status" value="1"/>
</dbReference>
<organism evidence="11 13">
    <name type="scientific">Pseudodesulfovibrio indicus</name>
    <dbReference type="NCBI Taxonomy" id="1716143"/>
    <lineage>
        <taxon>Bacteria</taxon>
        <taxon>Pseudomonadati</taxon>
        <taxon>Thermodesulfobacteriota</taxon>
        <taxon>Desulfovibrionia</taxon>
        <taxon>Desulfovibrionales</taxon>
        <taxon>Desulfovibrionaceae</taxon>
    </lineage>
</organism>
<evidence type="ECO:0000313" key="10">
    <source>
        <dbReference type="EMBL" id="AMK11074.1"/>
    </source>
</evidence>
<evidence type="ECO:0000313" key="11">
    <source>
        <dbReference type="EMBL" id="TDT92088.1"/>
    </source>
</evidence>
<evidence type="ECO:0000313" key="12">
    <source>
        <dbReference type="Proteomes" id="UP000055611"/>
    </source>
</evidence>
<evidence type="ECO:0000256" key="2">
    <source>
        <dbReference type="ARBA" id="ARBA00005417"/>
    </source>
</evidence>
<dbReference type="RefSeq" id="WP_066802324.1">
    <property type="nucleotide sequence ID" value="NZ_CP014206.1"/>
</dbReference>
<dbReference type="PROSITE" id="PS00211">
    <property type="entry name" value="ABC_TRANSPORTER_1"/>
    <property type="match status" value="1"/>
</dbReference>
<proteinExistence type="inferred from homology"/>
<sequence length="290" mass="30262">MALISLDGLSYAYPATDVPALNGLNLAIEPGTFTALVGRNNAGKTTLCYALAGVIPHLYGGTMDGRVTVDGLDTRDSDVADIALNVGLVMQNPTAQFSGARFTVFEEVAFGLENRGVAREEMADRVGLALALAGVEDLADRSPASLSGGQQQKVALASVLACDPRVLVLDEPTTFLDPRAALALFETLDSLRREGRTIVMAEHRLEWVARFADRVLVLDGGRVVLDGPPGEVLASPALAEAGLCPNRYTEVARLAAGQGMWEAGRPPAVTLEQAVAGLEAGAGIRPGGEG</sequence>
<evidence type="ECO:0000313" key="13">
    <source>
        <dbReference type="Proteomes" id="UP000295506"/>
    </source>
</evidence>
<evidence type="ECO:0000256" key="1">
    <source>
        <dbReference type="ARBA" id="ARBA00004236"/>
    </source>
</evidence>
<dbReference type="InterPro" id="IPR027417">
    <property type="entry name" value="P-loop_NTPase"/>
</dbReference>
<keyword evidence="5" id="KW-0547">Nucleotide-binding</keyword>
<reference evidence="10 12" key="1">
    <citation type="journal article" date="2016" name="Front. Microbiol.">
        <title>Genome Sequence of the Piezophilic, Mesophilic Sulfate-Reducing Bacterium Desulfovibrio indicus J2T.</title>
        <authorList>
            <person name="Cao J."/>
            <person name="Maignien L."/>
            <person name="Shao Z."/>
            <person name="Alain K."/>
            <person name="Jebbar M."/>
        </authorList>
    </citation>
    <scope>NUCLEOTIDE SEQUENCE [LARGE SCALE GENOMIC DNA]</scope>
    <source>
        <strain evidence="10 12">J2</strain>
    </source>
</reference>
<gene>
    <name evidence="10" type="ORF">AWY79_08095</name>
    <name evidence="11" type="ORF">EDC59_101492</name>
</gene>
<dbReference type="InterPro" id="IPR050095">
    <property type="entry name" value="ECF_ABC_transporter_ATP-bd"/>
</dbReference>
<dbReference type="EMBL" id="CP014206">
    <property type="protein sequence ID" value="AMK11074.1"/>
    <property type="molecule type" value="Genomic_DNA"/>
</dbReference>
<dbReference type="PANTHER" id="PTHR43553">
    <property type="entry name" value="HEAVY METAL TRANSPORTER"/>
    <property type="match status" value="1"/>
</dbReference>
<dbReference type="GO" id="GO:0016887">
    <property type="term" value="F:ATP hydrolysis activity"/>
    <property type="evidence" value="ECO:0007669"/>
    <property type="project" value="InterPro"/>
</dbReference>
<keyword evidence="4" id="KW-1003">Cell membrane</keyword>
<evidence type="ECO:0000256" key="4">
    <source>
        <dbReference type="ARBA" id="ARBA00022475"/>
    </source>
</evidence>
<dbReference type="SUPFAM" id="SSF52540">
    <property type="entry name" value="P-loop containing nucleoside triphosphate hydrolases"/>
    <property type="match status" value="1"/>
</dbReference>
<evidence type="ECO:0000256" key="6">
    <source>
        <dbReference type="ARBA" id="ARBA00022840"/>
    </source>
</evidence>
<dbReference type="FunFam" id="3.40.50.300:FF:000224">
    <property type="entry name" value="Energy-coupling factor transporter ATP-binding protein EcfA"/>
    <property type="match status" value="1"/>
</dbReference>
<evidence type="ECO:0000256" key="5">
    <source>
        <dbReference type="ARBA" id="ARBA00022741"/>
    </source>
</evidence>
<dbReference type="InterPro" id="IPR015856">
    <property type="entry name" value="ABC_transpr_CbiO/EcfA_su"/>
</dbReference>
<evidence type="ECO:0000256" key="8">
    <source>
        <dbReference type="ARBA" id="ARBA00023136"/>
    </source>
</evidence>
<name>A0A126QMF4_9BACT</name>
<dbReference type="GO" id="GO:0005524">
    <property type="term" value="F:ATP binding"/>
    <property type="evidence" value="ECO:0007669"/>
    <property type="project" value="UniProtKB-KW"/>
</dbReference>
<dbReference type="Proteomes" id="UP000295506">
    <property type="component" value="Unassembled WGS sequence"/>
</dbReference>
<keyword evidence="6 11" id="KW-0067">ATP-binding</keyword>
<keyword evidence="3" id="KW-0813">Transport</keyword>
<comment type="subcellular location">
    <subcellularLocation>
        <location evidence="1">Cell membrane</location>
    </subcellularLocation>
</comment>
<evidence type="ECO:0000256" key="7">
    <source>
        <dbReference type="ARBA" id="ARBA00022967"/>
    </source>
</evidence>
<dbReference type="GO" id="GO:0042626">
    <property type="term" value="F:ATPase-coupled transmembrane transporter activity"/>
    <property type="evidence" value="ECO:0007669"/>
    <property type="project" value="TreeGrafter"/>
</dbReference>
<dbReference type="PROSITE" id="PS50893">
    <property type="entry name" value="ABC_TRANSPORTER_2"/>
    <property type="match status" value="1"/>
</dbReference>
<dbReference type="Proteomes" id="UP000055611">
    <property type="component" value="Chromosome"/>
</dbReference>
<evidence type="ECO:0000259" key="9">
    <source>
        <dbReference type="PROSITE" id="PS50893"/>
    </source>
</evidence>
<dbReference type="GO" id="GO:0043190">
    <property type="term" value="C:ATP-binding cassette (ABC) transporter complex"/>
    <property type="evidence" value="ECO:0007669"/>
    <property type="project" value="TreeGrafter"/>
</dbReference>
<keyword evidence="8" id="KW-0472">Membrane</keyword>
<keyword evidence="7" id="KW-1278">Translocase</keyword>
<dbReference type="KEGG" id="dej:AWY79_08095"/>
<reference evidence="11 13" key="2">
    <citation type="submission" date="2019-03" db="EMBL/GenBank/DDBJ databases">
        <title>Genomic Encyclopedia of Type Strains, Phase IV (KMG-IV): sequencing the most valuable type-strain genomes for metagenomic binning, comparative biology and taxonomic classification.</title>
        <authorList>
            <person name="Goeker M."/>
        </authorList>
    </citation>
    <scope>NUCLEOTIDE SEQUENCE [LARGE SCALE GENOMIC DNA]</scope>
    <source>
        <strain evidence="11 13">DSM 101483</strain>
    </source>
</reference>
<dbReference type="PANTHER" id="PTHR43553:SF21">
    <property type="entry name" value="ABC TRANSPORTER ATP-BINDING PROTEIN MA_1418-RELATED"/>
    <property type="match status" value="1"/>
</dbReference>
<accession>A0A126QMF4</accession>
<protein>
    <submittedName>
        <fullName evidence="10">ABC transporter</fullName>
    </submittedName>
    <submittedName>
        <fullName evidence="11">Energy-coupling factor transport system ATP-binding protein</fullName>
    </submittedName>
</protein>
<dbReference type="EMBL" id="SOBK01000001">
    <property type="protein sequence ID" value="TDT92088.1"/>
    <property type="molecule type" value="Genomic_DNA"/>
</dbReference>
<dbReference type="Gene3D" id="3.40.50.300">
    <property type="entry name" value="P-loop containing nucleotide triphosphate hydrolases"/>
    <property type="match status" value="1"/>
</dbReference>
<dbReference type="AlphaFoldDB" id="A0A126QMF4"/>
<evidence type="ECO:0000256" key="3">
    <source>
        <dbReference type="ARBA" id="ARBA00022448"/>
    </source>
</evidence>
<dbReference type="InterPro" id="IPR003593">
    <property type="entry name" value="AAA+_ATPase"/>
</dbReference>
<keyword evidence="12" id="KW-1185">Reference proteome</keyword>